<organism evidence="1 3">
    <name type="scientific">Trichinella spiralis</name>
    <name type="common">Trichina worm</name>
    <dbReference type="NCBI Taxonomy" id="6334"/>
    <lineage>
        <taxon>Eukaryota</taxon>
        <taxon>Metazoa</taxon>
        <taxon>Ecdysozoa</taxon>
        <taxon>Nematoda</taxon>
        <taxon>Enoplea</taxon>
        <taxon>Dorylaimia</taxon>
        <taxon>Trichinellida</taxon>
        <taxon>Trichinellidae</taxon>
        <taxon>Trichinella</taxon>
    </lineage>
</organism>
<reference evidence="1 3" key="1">
    <citation type="submission" date="2015-01" db="EMBL/GenBank/DDBJ databases">
        <title>Evolution of Trichinella species and genotypes.</title>
        <authorList>
            <person name="Korhonen P.K."/>
            <person name="Edoardo P."/>
            <person name="Giuseppe L.R."/>
            <person name="Gasser R.B."/>
        </authorList>
    </citation>
    <scope>NUCLEOTIDE SEQUENCE [LARGE SCALE GENOMIC DNA]</scope>
    <source>
        <strain evidence="1">ISS3</strain>
    </source>
</reference>
<evidence type="ECO:0000313" key="1">
    <source>
        <dbReference type="EMBL" id="KRY05129.1"/>
    </source>
</evidence>
<name>A0A0V0YXY7_TRISP</name>
<dbReference type="Proteomes" id="UP000054776">
    <property type="component" value="Unassembled WGS sequence"/>
</dbReference>
<keyword evidence="3" id="KW-1185">Reference proteome</keyword>
<sequence>MMYWAKIQSNCDMLVGIRYDTQVLINIGSHSLKSSFLLVD</sequence>
<protein>
    <submittedName>
        <fullName evidence="1">Uncharacterized protein</fullName>
    </submittedName>
</protein>
<proteinExistence type="predicted"/>
<dbReference type="AlphaFoldDB" id="A0A0V0YXY7"/>
<accession>A0A0V0YXY7</accession>
<evidence type="ECO:0000313" key="2">
    <source>
        <dbReference type="EMBL" id="KRY23563.1"/>
    </source>
</evidence>
<dbReference type="EMBL" id="JYDH01003833">
    <property type="protein sequence ID" value="KRY05129.1"/>
    <property type="molecule type" value="Genomic_DNA"/>
</dbReference>
<comment type="caution">
    <text evidence="1">The sequence shown here is derived from an EMBL/GenBank/DDBJ whole genome shotgun (WGS) entry which is preliminary data.</text>
</comment>
<dbReference type="EMBL" id="JYDH01002062">
    <property type="protein sequence ID" value="KRY23563.1"/>
    <property type="molecule type" value="Genomic_DNA"/>
</dbReference>
<gene>
    <name evidence="1" type="ORF">T01_12019</name>
    <name evidence="2" type="ORF">T01_15914</name>
</gene>
<evidence type="ECO:0000313" key="3">
    <source>
        <dbReference type="Proteomes" id="UP000054776"/>
    </source>
</evidence>
<dbReference type="InParanoid" id="A0A0V0YXY7"/>